<reference evidence="2" key="1">
    <citation type="submission" date="2019-08" db="EMBL/GenBank/DDBJ databases">
        <authorList>
            <person name="Kucharzyk K."/>
            <person name="Murdoch R.W."/>
            <person name="Higgins S."/>
            <person name="Loffler F."/>
        </authorList>
    </citation>
    <scope>NUCLEOTIDE SEQUENCE</scope>
</reference>
<keyword evidence="1" id="KW-1133">Transmembrane helix</keyword>
<proteinExistence type="predicted"/>
<protein>
    <submittedName>
        <fullName evidence="2">Uncharacterized protein</fullName>
    </submittedName>
</protein>
<name>A0A645JGW6_9ZZZZ</name>
<comment type="caution">
    <text evidence="2">The sequence shown here is derived from an EMBL/GenBank/DDBJ whole genome shotgun (WGS) entry which is preliminary data.</text>
</comment>
<organism evidence="2">
    <name type="scientific">bioreactor metagenome</name>
    <dbReference type="NCBI Taxonomy" id="1076179"/>
    <lineage>
        <taxon>unclassified sequences</taxon>
        <taxon>metagenomes</taxon>
        <taxon>ecological metagenomes</taxon>
    </lineage>
</organism>
<dbReference type="EMBL" id="VSSQ01140513">
    <property type="protein sequence ID" value="MPN62462.1"/>
    <property type="molecule type" value="Genomic_DNA"/>
</dbReference>
<accession>A0A645JGW6</accession>
<feature type="transmembrane region" description="Helical" evidence="1">
    <location>
        <begin position="52"/>
        <end position="70"/>
    </location>
</feature>
<keyword evidence="1" id="KW-0812">Transmembrane</keyword>
<evidence type="ECO:0000313" key="2">
    <source>
        <dbReference type="EMBL" id="MPN62462.1"/>
    </source>
</evidence>
<evidence type="ECO:0000256" key="1">
    <source>
        <dbReference type="SAM" id="Phobius"/>
    </source>
</evidence>
<keyword evidence="1" id="KW-0472">Membrane</keyword>
<dbReference type="AlphaFoldDB" id="A0A645JGW6"/>
<gene>
    <name evidence="2" type="ORF">SDC9_210211</name>
</gene>
<sequence length="71" mass="8111">MPCSHFIRTLCSKSSANGKIAGMINAVRINVKLYFAVQITRRIKDMMTRMNGMRYFLVLTAEAIVKFLLLI</sequence>